<dbReference type="InterPro" id="IPR018122">
    <property type="entry name" value="TF_fork_head_CS_1"/>
</dbReference>
<dbReference type="Pfam" id="PF00250">
    <property type="entry name" value="Forkhead"/>
    <property type="match status" value="1"/>
</dbReference>
<keyword evidence="2" id="KW-0539">Nucleus</keyword>
<evidence type="ECO:0000259" key="4">
    <source>
        <dbReference type="PROSITE" id="PS50039"/>
    </source>
</evidence>
<feature type="region of interest" description="Disordered" evidence="3">
    <location>
        <begin position="311"/>
        <end position="338"/>
    </location>
</feature>
<keyword evidence="6" id="KW-1185">Reference proteome</keyword>
<dbReference type="InterPro" id="IPR036388">
    <property type="entry name" value="WH-like_DNA-bd_sf"/>
</dbReference>
<dbReference type="AlphaFoldDB" id="A0A3P6SCC2"/>
<feature type="DNA-binding region" description="Fork-head" evidence="2">
    <location>
        <begin position="191"/>
        <end position="265"/>
    </location>
</feature>
<dbReference type="PANTHER" id="PTHR11829">
    <property type="entry name" value="FORKHEAD BOX PROTEIN"/>
    <property type="match status" value="1"/>
</dbReference>
<dbReference type="GO" id="GO:0000981">
    <property type="term" value="F:DNA-binding transcription factor activity, RNA polymerase II-specific"/>
    <property type="evidence" value="ECO:0007669"/>
    <property type="project" value="TreeGrafter"/>
</dbReference>
<dbReference type="PANTHER" id="PTHR11829:SF380">
    <property type="entry name" value="PROTEIN FORK HEAD"/>
    <property type="match status" value="1"/>
</dbReference>
<dbReference type="InterPro" id="IPR050211">
    <property type="entry name" value="FOX_domain-containing"/>
</dbReference>
<reference evidence="5 6" key="1">
    <citation type="submission" date="2018-08" db="EMBL/GenBank/DDBJ databases">
        <authorList>
            <person name="Laetsch R D."/>
            <person name="Stevens L."/>
            <person name="Kumar S."/>
            <person name="Blaxter L. M."/>
        </authorList>
    </citation>
    <scope>NUCLEOTIDE SEQUENCE [LARGE SCALE GENOMIC DNA]</scope>
</reference>
<organism evidence="5 6">
    <name type="scientific">Litomosoides sigmodontis</name>
    <name type="common">Filarial nematode worm</name>
    <dbReference type="NCBI Taxonomy" id="42156"/>
    <lineage>
        <taxon>Eukaryota</taxon>
        <taxon>Metazoa</taxon>
        <taxon>Ecdysozoa</taxon>
        <taxon>Nematoda</taxon>
        <taxon>Chromadorea</taxon>
        <taxon>Rhabditida</taxon>
        <taxon>Spirurina</taxon>
        <taxon>Spiruromorpha</taxon>
        <taxon>Filarioidea</taxon>
        <taxon>Onchocercidae</taxon>
        <taxon>Litomosoides</taxon>
    </lineage>
</organism>
<evidence type="ECO:0000313" key="5">
    <source>
        <dbReference type="EMBL" id="VDK72186.1"/>
    </source>
</evidence>
<dbReference type="STRING" id="42156.A0A3P6SCC2"/>
<gene>
    <name evidence="5" type="ORF">NLS_LOCUS1705</name>
</gene>
<dbReference type="PRINTS" id="PR00053">
    <property type="entry name" value="FORKHEAD"/>
</dbReference>
<dbReference type="OrthoDB" id="5954824at2759"/>
<dbReference type="EMBL" id="UYRX01000065">
    <property type="protein sequence ID" value="VDK72186.1"/>
    <property type="molecule type" value="Genomic_DNA"/>
</dbReference>
<feature type="domain" description="Fork-head" evidence="4">
    <location>
        <begin position="191"/>
        <end position="265"/>
    </location>
</feature>
<sequence length="527" mass="57427">MRKGLYNTEDSVIGTVAKLESANVFGLSTPSTSSVCSTGGTAANMDAMLGNATGLASASAGSASTFDSAALYQAQASTLTQFARKGQSSMRVPNSNLYYFQCYFANYNSFGVASGISPLASTSNRTSSALANNASTSATTTGSSTSAVAGSSSSLTQISSNCRSSRVTFNEQTQQELAQMRTYNGKIGNAKPPFSYISLITMAIQRSESRMLTLSEIYQFIMDNYAYYRQNQQRTPDKPGKGSFWTLHEDCGNMFENGCYLRRQKRFKINDGKPKNKKVKNGHGGRTSQIKEEHDEDVMDNKIVSSGAEMKVSSAPQKAQQQHPDIACSPPSEAETSTNTDRIIASGTLPQLIRTQQQVMQSVQLPATTSLTAPAVNSQPTSVISAVGTVPMNPYASQYPSFGLYSNGAMTAVPDLSQTALPTLTQSAFRIGSLIDNYSMYNNMYATQPSNTLNDYPYQQTLYRRIRRGSYRQARMMKPPLPKIHHLPQPELHGFIKHFSLLSSLFLTNDECVIEEILECAAMLEVQ</sequence>
<feature type="region of interest" description="Disordered" evidence="3">
    <location>
        <begin position="270"/>
        <end position="289"/>
    </location>
</feature>
<dbReference type="GO" id="GO:0000978">
    <property type="term" value="F:RNA polymerase II cis-regulatory region sequence-specific DNA binding"/>
    <property type="evidence" value="ECO:0007669"/>
    <property type="project" value="TreeGrafter"/>
</dbReference>
<protein>
    <recommendedName>
        <fullName evidence="4">Fork-head domain-containing protein</fullName>
    </recommendedName>
</protein>
<keyword evidence="1 2" id="KW-0238">DNA-binding</keyword>
<evidence type="ECO:0000256" key="2">
    <source>
        <dbReference type="PROSITE-ProRule" id="PRU00089"/>
    </source>
</evidence>
<dbReference type="InterPro" id="IPR036390">
    <property type="entry name" value="WH_DNA-bd_sf"/>
</dbReference>
<feature type="compositionally biased region" description="Polar residues" evidence="3">
    <location>
        <begin position="314"/>
        <end position="323"/>
    </location>
</feature>
<dbReference type="SMART" id="SM00339">
    <property type="entry name" value="FH"/>
    <property type="match status" value="1"/>
</dbReference>
<dbReference type="PROSITE" id="PS50039">
    <property type="entry name" value="FORK_HEAD_3"/>
    <property type="match status" value="1"/>
</dbReference>
<evidence type="ECO:0000256" key="1">
    <source>
        <dbReference type="ARBA" id="ARBA00023125"/>
    </source>
</evidence>
<evidence type="ECO:0000256" key="3">
    <source>
        <dbReference type="SAM" id="MobiDB-lite"/>
    </source>
</evidence>
<dbReference type="GO" id="GO:0009653">
    <property type="term" value="P:anatomical structure morphogenesis"/>
    <property type="evidence" value="ECO:0007669"/>
    <property type="project" value="TreeGrafter"/>
</dbReference>
<name>A0A3P6SCC2_LITSI</name>
<accession>A0A3P6SCC2</accession>
<proteinExistence type="predicted"/>
<dbReference type="GO" id="GO:0030154">
    <property type="term" value="P:cell differentiation"/>
    <property type="evidence" value="ECO:0007669"/>
    <property type="project" value="TreeGrafter"/>
</dbReference>
<dbReference type="PROSITE" id="PS00657">
    <property type="entry name" value="FORK_HEAD_1"/>
    <property type="match status" value="1"/>
</dbReference>
<comment type="subcellular location">
    <subcellularLocation>
        <location evidence="2">Nucleus</location>
    </subcellularLocation>
</comment>
<evidence type="ECO:0000313" key="6">
    <source>
        <dbReference type="Proteomes" id="UP000277928"/>
    </source>
</evidence>
<dbReference type="InterPro" id="IPR001766">
    <property type="entry name" value="Fork_head_dom"/>
</dbReference>
<dbReference type="SUPFAM" id="SSF46785">
    <property type="entry name" value="Winged helix' DNA-binding domain"/>
    <property type="match status" value="1"/>
</dbReference>
<dbReference type="GO" id="GO:0005634">
    <property type="term" value="C:nucleus"/>
    <property type="evidence" value="ECO:0007669"/>
    <property type="project" value="UniProtKB-SubCell"/>
</dbReference>
<dbReference type="Gene3D" id="1.10.10.10">
    <property type="entry name" value="Winged helix-like DNA-binding domain superfamily/Winged helix DNA-binding domain"/>
    <property type="match status" value="2"/>
</dbReference>
<dbReference type="Proteomes" id="UP000277928">
    <property type="component" value="Unassembled WGS sequence"/>
</dbReference>
<dbReference type="OMA" id="DYPYQQT"/>